<dbReference type="Gene3D" id="2.130.10.10">
    <property type="entry name" value="YVTN repeat-like/Quinoprotein amine dehydrogenase"/>
    <property type="match status" value="1"/>
</dbReference>
<dbReference type="Gene3D" id="2.60.40.10">
    <property type="entry name" value="Immunoglobulins"/>
    <property type="match status" value="2"/>
</dbReference>
<dbReference type="STRING" id="1220924.W2S6G3"/>
<sequence>MACTCRFRVLLVITWLCLLFVSWTNALAKTDTITWGGSNDRTGYQTNHNMDPSIVGSPQFGQLYRTLLPGTFSSNGQNVPEQIFSQPLVYTGTDGIQYVYIATTQNNVYKMNAKTGVIVASRNLHRPFLVSDLDGCTDINPTIGITATGVIDPATDTWYLTAKSYVDQNMNGPRGKPNGRYYVHAINTNDLSERANFPVDLEGTVSRNNANRAFGAGIHHQRPGLLQHGQFIYAGFASHCAQYNFTGWIFGWDRTTGKLVERFSSEGAGVAASVPGAGVWMSGGGLTSDDKGSMFFATGNGYASQLSNIPVNGRNPPTALEEAAVHMAINDDGSLRVVDFFMPWEKPQLDGADKDLGTTPLELLPSEFSCGNIKRIGIVTGKSGKTYWIDMDNMGGYQNGPGQLDSVIQVYPNENSVYAGAGVYPLEGGFIYISVIQYPTHVFKFSCSNGVPSFDKVADSPENNAYVLGVGHGTTTSLDGRAGTGLLWTSDVEGANLRIYDAVPVDGKLRLRKSFVTPGVTKFSRPVFGDGIVYQVTTLGYIYAYGSPVNLPLNCTSPSFGTVNINSTSAPVAVQCKANTALTVTAASLAGNPNFVISDLPSLPFQVAQGQSFSFRASFVPQSVGPLSSAIVLNTTQQAQGFSTRSQIQLQGTGQSQVPLLQVAPNTVSFNGFITGQDRTGVNLSATITNAGNSPLQLTSIQFSTVGETGPWITPNGSQDARSVSAFTFYSLPVTVAARSGVSVPINFNPSRSGSYAVFVKIVSNGGTKLLNVLATGNDQPKAIIEFETPDGGWIPFSSNTSFSFGNVTENTSRYLRLRVSNKGSGNSAALSLTVSKPPFGIPGSVIGASNQVDLGEGTLINSGQNATATLYCSVPKSQINVDSYNGTAVWTMNMNDPSFGKQQLHFFCNAVSEQSGPLNSATQQATYRYAGCFKENDPGRQLQTQIYSSDSGNTNDMCIAQCAAQGFIFAATQYRSQCWCGYNRPRTLVDETNCNFACTGNTNGICGGNGINGDGAFLSTFGDINRWNGNSTDAPGPYVNPGALGFRSLGCYTEATNARALSIVPSSNNTVLGCLNACKGYAYSGVEYGGQCFCGQSLAAGSVSAPSKDCSMSCNGNQTEFCGGPDRLNMYTTIPSGNVTSSTTSATAPASTSTTGPTSTASATGPPIPVATAGGFAYIDCYAEPPNSRGLVDKAYAVNRGMSADICATFCAGFNYMGMEFAQSKRWSLLDDLLWKQSHHMWRAKWSVTLSICSGEHDHRDYNFNHDQIYSQCDHINTIINSPYPKRDYFASADRKYPAFYVPDDKHDFHNSPKLVGIEYFYVTLGNHRIEYRHYQPPLFSQC</sequence>
<evidence type="ECO:0000313" key="5">
    <source>
        <dbReference type="EMBL" id="ETN43623.1"/>
    </source>
</evidence>
<proteinExistence type="predicted"/>
<dbReference type="HOGENOM" id="CLU_000702_0_0_1"/>
<dbReference type="eggNOG" id="KOG4157">
    <property type="taxonomic scope" value="Eukaryota"/>
</dbReference>
<dbReference type="InterPro" id="IPR015943">
    <property type="entry name" value="WD40/YVTN_repeat-like_dom_sf"/>
</dbReference>
<name>W2S6G3_CYPE1</name>
<keyword evidence="3" id="KW-0732">Signal</keyword>
<dbReference type="RefSeq" id="XP_008715359.1">
    <property type="nucleotide sequence ID" value="XM_008717137.1"/>
</dbReference>
<evidence type="ECO:0000256" key="1">
    <source>
        <dbReference type="ARBA" id="ARBA00022737"/>
    </source>
</evidence>
<dbReference type="Pfam" id="PF01822">
    <property type="entry name" value="WSC"/>
    <property type="match status" value="2"/>
</dbReference>
<accession>W2S6G3</accession>
<feature type="chain" id="PRO_5004824320" description="WSC domain-containing protein" evidence="3">
    <location>
        <begin position="29"/>
        <end position="1344"/>
    </location>
</feature>
<keyword evidence="6" id="KW-1185">Reference proteome</keyword>
<dbReference type="EMBL" id="KB822718">
    <property type="protein sequence ID" value="ETN43623.1"/>
    <property type="molecule type" value="Genomic_DNA"/>
</dbReference>
<keyword evidence="1" id="KW-0677">Repeat</keyword>
<feature type="region of interest" description="Disordered" evidence="2">
    <location>
        <begin position="1140"/>
        <end position="1167"/>
    </location>
</feature>
<organism evidence="5 6">
    <name type="scientific">Cyphellophora europaea (strain CBS 101466)</name>
    <name type="common">Phialophora europaea</name>
    <dbReference type="NCBI Taxonomy" id="1220924"/>
    <lineage>
        <taxon>Eukaryota</taxon>
        <taxon>Fungi</taxon>
        <taxon>Dikarya</taxon>
        <taxon>Ascomycota</taxon>
        <taxon>Pezizomycotina</taxon>
        <taxon>Eurotiomycetes</taxon>
        <taxon>Chaetothyriomycetidae</taxon>
        <taxon>Chaetothyriales</taxon>
        <taxon>Cyphellophoraceae</taxon>
        <taxon>Cyphellophora</taxon>
    </lineage>
</organism>
<feature type="domain" description="WSC" evidence="4">
    <location>
        <begin position="927"/>
        <end position="1024"/>
    </location>
</feature>
<reference evidence="5 6" key="1">
    <citation type="submission" date="2013-03" db="EMBL/GenBank/DDBJ databases">
        <title>The Genome Sequence of Phialophora europaea CBS 101466.</title>
        <authorList>
            <consortium name="The Broad Institute Genomics Platform"/>
            <person name="Cuomo C."/>
            <person name="de Hoog S."/>
            <person name="Gorbushina A."/>
            <person name="Walker B."/>
            <person name="Young S.K."/>
            <person name="Zeng Q."/>
            <person name="Gargeya S."/>
            <person name="Fitzgerald M."/>
            <person name="Haas B."/>
            <person name="Abouelleil A."/>
            <person name="Allen A.W."/>
            <person name="Alvarado L."/>
            <person name="Arachchi H.M."/>
            <person name="Berlin A.M."/>
            <person name="Chapman S.B."/>
            <person name="Gainer-Dewar J."/>
            <person name="Goldberg J."/>
            <person name="Griggs A."/>
            <person name="Gujja S."/>
            <person name="Hansen M."/>
            <person name="Howarth C."/>
            <person name="Imamovic A."/>
            <person name="Ireland A."/>
            <person name="Larimer J."/>
            <person name="McCowan C."/>
            <person name="Murphy C."/>
            <person name="Pearson M."/>
            <person name="Poon T.W."/>
            <person name="Priest M."/>
            <person name="Roberts A."/>
            <person name="Saif S."/>
            <person name="Shea T."/>
            <person name="Sisk P."/>
            <person name="Sykes S."/>
            <person name="Wortman J."/>
            <person name="Nusbaum C."/>
            <person name="Birren B."/>
        </authorList>
    </citation>
    <scope>NUCLEOTIDE SEQUENCE [LARGE SCALE GENOMIC DNA]</scope>
    <source>
        <strain evidence="5 6">CBS 101466</strain>
    </source>
</reference>
<evidence type="ECO:0000259" key="4">
    <source>
        <dbReference type="PROSITE" id="PS51212"/>
    </source>
</evidence>
<dbReference type="InterPro" id="IPR002889">
    <property type="entry name" value="WSC_carb-bd"/>
</dbReference>
<dbReference type="InterPro" id="IPR013783">
    <property type="entry name" value="Ig-like_fold"/>
</dbReference>
<dbReference type="OrthoDB" id="5985073at2759"/>
<feature type="compositionally biased region" description="Low complexity" evidence="2">
    <location>
        <begin position="1141"/>
        <end position="1166"/>
    </location>
</feature>
<dbReference type="InParanoid" id="W2S6G3"/>
<dbReference type="Proteomes" id="UP000030752">
    <property type="component" value="Unassembled WGS sequence"/>
</dbReference>
<evidence type="ECO:0000256" key="3">
    <source>
        <dbReference type="SAM" id="SignalP"/>
    </source>
</evidence>
<dbReference type="InterPro" id="IPR011047">
    <property type="entry name" value="Quinoprotein_ADH-like_sf"/>
</dbReference>
<dbReference type="SMART" id="SM00321">
    <property type="entry name" value="WSC"/>
    <property type="match status" value="2"/>
</dbReference>
<feature type="signal peptide" evidence="3">
    <location>
        <begin position="1"/>
        <end position="28"/>
    </location>
</feature>
<evidence type="ECO:0000256" key="2">
    <source>
        <dbReference type="SAM" id="MobiDB-lite"/>
    </source>
</evidence>
<dbReference type="VEuPathDB" id="FungiDB:HMPREF1541_02782"/>
<evidence type="ECO:0000313" key="6">
    <source>
        <dbReference type="Proteomes" id="UP000030752"/>
    </source>
</evidence>
<dbReference type="PROSITE" id="PS51212">
    <property type="entry name" value="WSC"/>
    <property type="match status" value="2"/>
</dbReference>
<protein>
    <recommendedName>
        <fullName evidence="4">WSC domain-containing protein</fullName>
    </recommendedName>
</protein>
<feature type="domain" description="WSC" evidence="4">
    <location>
        <begin position="1046"/>
        <end position="1135"/>
    </location>
</feature>
<dbReference type="GeneID" id="19970121"/>
<dbReference type="PANTHER" id="PTHR45964">
    <property type="entry name" value="WSCD FAMILY MEMBER CG9164"/>
    <property type="match status" value="1"/>
</dbReference>
<dbReference type="PANTHER" id="PTHR45964:SF5">
    <property type="entry name" value="WSCD FAMILY MEMBER CG9164"/>
    <property type="match status" value="1"/>
</dbReference>
<dbReference type="SUPFAM" id="SSF50998">
    <property type="entry name" value="Quinoprotein alcohol dehydrogenase-like"/>
    <property type="match status" value="1"/>
</dbReference>
<dbReference type="InterPro" id="IPR051589">
    <property type="entry name" value="Sialate-O-sulfotransferase"/>
</dbReference>
<gene>
    <name evidence="5" type="ORF">HMPREF1541_02782</name>
</gene>